<keyword evidence="3" id="KW-1185">Reference proteome</keyword>
<evidence type="ECO:0000313" key="3">
    <source>
        <dbReference type="Proteomes" id="UP000231516"/>
    </source>
</evidence>
<organism evidence="2 3">
    <name type="scientific">Paramylibacter kogurei</name>
    <dbReference type="NCBI Taxonomy" id="1889778"/>
    <lineage>
        <taxon>Bacteria</taxon>
        <taxon>Pseudomonadati</taxon>
        <taxon>Pseudomonadota</taxon>
        <taxon>Alphaproteobacteria</taxon>
        <taxon>Rhodobacterales</taxon>
        <taxon>Paracoccaceae</taxon>
        <taxon>Paramylibacter</taxon>
    </lineage>
</organism>
<dbReference type="InterPro" id="IPR027417">
    <property type="entry name" value="P-loop_NTPase"/>
</dbReference>
<evidence type="ECO:0000259" key="1">
    <source>
        <dbReference type="Pfam" id="PF09037"/>
    </source>
</evidence>
<sequence>MKHVFEKGFEMNKLTLVLATQRSGSTLLCKDMIGLGGLGLPKEHFKRLFGEHKKAEAKGNPLPRSEKDIVDFLRENGCSDDNPDVAGVKLMVGQSPMLCNFLGLPTSKDKSVTMQSVIDWAYANFDAVNLVVIIRESVLDQCISRAVARSTSVYHHRDTKRMKDVDPYEGKELDLDALNQMIIDLIPRVAKDNEVLHQIAKNNAGRALLVDYDYLAQHPNEAQQKLFDHAVANGFTPKKNQFDRILRKLIDKSKSQEIRASFEKFASEGNHNRKVKKLLETIK</sequence>
<comment type="caution">
    <text evidence="2">The sequence shown here is derived from an EMBL/GenBank/DDBJ whole genome shotgun (WGS) entry which is preliminary data.</text>
</comment>
<evidence type="ECO:0000313" key="2">
    <source>
        <dbReference type="EMBL" id="PIB26597.1"/>
    </source>
</evidence>
<dbReference type="Gene3D" id="3.40.50.300">
    <property type="entry name" value="P-loop containing nucleotide triphosphate hydrolases"/>
    <property type="match status" value="1"/>
</dbReference>
<accession>A0A2G5KAP8</accession>
<dbReference type="InterPro" id="IPR024628">
    <property type="entry name" value="Sulfotransferase_Stf0_dom"/>
</dbReference>
<dbReference type="EMBL" id="MDGM01000003">
    <property type="protein sequence ID" value="PIB26597.1"/>
    <property type="molecule type" value="Genomic_DNA"/>
</dbReference>
<feature type="domain" description="Sulphotransferase Stf0" evidence="1">
    <location>
        <begin position="16"/>
        <end position="232"/>
    </location>
</feature>
<dbReference type="Proteomes" id="UP000231516">
    <property type="component" value="Unassembled WGS sequence"/>
</dbReference>
<proteinExistence type="predicted"/>
<dbReference type="AlphaFoldDB" id="A0A2G5KAP8"/>
<reference evidence="2 3" key="1">
    <citation type="submission" date="2016-08" db="EMBL/GenBank/DDBJ databases">
        <title>Draft genome of Amylibacter sp. strain 4G11.</title>
        <authorList>
            <person name="Wong S.-K."/>
            <person name="Hamasaki K."/>
            <person name="Yoshizawa S."/>
        </authorList>
    </citation>
    <scope>NUCLEOTIDE SEQUENCE [LARGE SCALE GENOMIC DNA]</scope>
    <source>
        <strain evidence="2 3">4G11</strain>
    </source>
</reference>
<dbReference type="Pfam" id="PF09037">
    <property type="entry name" value="Sulphotransf"/>
    <property type="match status" value="1"/>
</dbReference>
<dbReference type="SUPFAM" id="SSF52540">
    <property type="entry name" value="P-loop containing nucleoside triphosphate hydrolases"/>
    <property type="match status" value="1"/>
</dbReference>
<name>A0A2G5KAP8_9RHOB</name>
<protein>
    <recommendedName>
        <fullName evidence="1">Sulphotransferase Stf0 domain-containing protein</fullName>
    </recommendedName>
</protein>
<gene>
    <name evidence="2" type="ORF">BFP76_11930</name>
</gene>